<comment type="function">
    <text evidence="1">Could be a virulence factor.</text>
</comment>
<evidence type="ECO:0000256" key="4">
    <source>
        <dbReference type="ARBA" id="ARBA00022525"/>
    </source>
</evidence>
<proteinExistence type="predicted"/>
<dbReference type="Pfam" id="PF13091">
    <property type="entry name" value="PLDc_2"/>
    <property type="match status" value="1"/>
</dbReference>
<dbReference type="SUPFAM" id="SSF56024">
    <property type="entry name" value="Phospholipase D/nuclease"/>
    <property type="match status" value="2"/>
</dbReference>
<accession>A0ABZ2BLZ1</accession>
<gene>
    <name evidence="7" type="primary">clsB</name>
    <name evidence="7" type="ORF">ROLI_001960</name>
</gene>
<evidence type="ECO:0000313" key="8">
    <source>
        <dbReference type="Proteomes" id="UP001318682"/>
    </source>
</evidence>
<dbReference type="InterPro" id="IPR001736">
    <property type="entry name" value="PLipase_D/transphosphatidylase"/>
</dbReference>
<dbReference type="PROSITE" id="PS50035">
    <property type="entry name" value="PLD"/>
    <property type="match status" value="2"/>
</dbReference>
<dbReference type="Proteomes" id="UP001318682">
    <property type="component" value="Chromosome"/>
</dbReference>
<reference evidence="7 8" key="1">
    <citation type="submission" date="2015-07" db="EMBL/GenBank/DDBJ databases">
        <authorList>
            <person name="Voget S."/>
            <person name="Dogs M."/>
            <person name="Brinkhoff T.H."/>
            <person name="Daniel R."/>
        </authorList>
    </citation>
    <scope>NUCLEOTIDE SEQUENCE [LARGE SCALE GENOMIC DNA]</scope>
    <source>
        <strain evidence="7 8">B14</strain>
    </source>
</reference>
<protein>
    <recommendedName>
        <fullName evidence="3">Phospholipase D</fullName>
    </recommendedName>
    <alternativeName>
        <fullName evidence="5">Choline phosphatase</fullName>
    </alternativeName>
</protein>
<dbReference type="SMART" id="SM00155">
    <property type="entry name" value="PLDc"/>
    <property type="match status" value="2"/>
</dbReference>
<dbReference type="Gene3D" id="3.30.870.10">
    <property type="entry name" value="Endonuclease Chain A"/>
    <property type="match status" value="2"/>
</dbReference>
<dbReference type="EMBL" id="CP143423">
    <property type="protein sequence ID" value="WVX47131.1"/>
    <property type="molecule type" value="Genomic_DNA"/>
</dbReference>
<evidence type="ECO:0000256" key="5">
    <source>
        <dbReference type="ARBA" id="ARBA00029594"/>
    </source>
</evidence>
<evidence type="ECO:0000256" key="3">
    <source>
        <dbReference type="ARBA" id="ARBA00018392"/>
    </source>
</evidence>
<keyword evidence="7" id="KW-0808">Transferase</keyword>
<keyword evidence="8" id="KW-1185">Reference proteome</keyword>
<dbReference type="Pfam" id="PF00614">
    <property type="entry name" value="PLDc"/>
    <property type="match status" value="1"/>
</dbReference>
<dbReference type="PANTHER" id="PTHR21248">
    <property type="entry name" value="CARDIOLIPIN SYNTHASE"/>
    <property type="match status" value="1"/>
</dbReference>
<evidence type="ECO:0000259" key="6">
    <source>
        <dbReference type="PROSITE" id="PS50035"/>
    </source>
</evidence>
<feature type="domain" description="PLD phosphodiesterase" evidence="6">
    <location>
        <begin position="392"/>
        <end position="414"/>
    </location>
</feature>
<dbReference type="GO" id="GO:0016740">
    <property type="term" value="F:transferase activity"/>
    <property type="evidence" value="ECO:0007669"/>
    <property type="project" value="UniProtKB-KW"/>
</dbReference>
<dbReference type="CDD" id="cd09105">
    <property type="entry name" value="PLDc_vPLD1_2_like_2"/>
    <property type="match status" value="1"/>
</dbReference>
<reference evidence="8" key="2">
    <citation type="submission" date="2024-01" db="EMBL/GenBank/DDBJ databases">
        <title>Roseobacter fucihabitans sp. nov., isolated from the brown alga Fucus spiralis.</title>
        <authorList>
            <person name="Hahnke S."/>
            <person name="Berger M."/>
            <person name="Schlingloff A."/>
            <person name="Athale I."/>
            <person name="Neumann-Schaal M."/>
            <person name="Adenaya A."/>
            <person name="Poehlein A."/>
            <person name="Daniel R."/>
            <person name="Pertersen J."/>
            <person name="Brinkhoff T."/>
        </authorList>
    </citation>
    <scope>NUCLEOTIDE SEQUENCE [LARGE SCALE GENOMIC DNA]</scope>
    <source>
        <strain evidence="8">B14</strain>
    </source>
</reference>
<dbReference type="PANTHER" id="PTHR21248:SF12">
    <property type="entry name" value="CARDIOLIPIN SYNTHASE C"/>
    <property type="match status" value="1"/>
</dbReference>
<keyword evidence="4" id="KW-0964">Secreted</keyword>
<evidence type="ECO:0000313" key="7">
    <source>
        <dbReference type="EMBL" id="WVX47131.1"/>
    </source>
</evidence>
<sequence length="502" mass="56573">MRDRVFSKMTSQTDDFAVLITAQQAWPEMERAVLAARSRITASFRIFNFATRLRSPEALDIGKTWADLILHVLARGVSFRLVLSDFDRIVGRPLHEMTQKSLKQAAGMREILSHDARERFEVISSLHPAQAGTIPRLALLPFLLRKARHGAQRLNPARLTRPAVGVDPREVPDIHTVTHHQKIAVIDGEILFIGGLDLNERRFDTPSHDQPSRQTWMDVQIMMRGAAATEAARHIDGFLDQITGEVVPPESKLIRRTLSAPRKFGFWALSPQTVLREIEEDYIHAFETAHQFLYLETQYFRSTILARALARAARRNPDLRVILVLPALPDDVAFGRSFDLDAKYGMALQSDCTNRIIDAFGERLCIASPVQKRLAAREAASVLAGSPIIYVHSKVLIKDDSMALVGSANMNGRSMRWDTEAALRLDEKTQVSQLWHAINEHWWTAPPSEARAVGTAAEWWCREVARNTVRQPESRSGFLVSHDPYNMSDHNQPLPGVTENVV</sequence>
<evidence type="ECO:0000256" key="1">
    <source>
        <dbReference type="ARBA" id="ARBA00003145"/>
    </source>
</evidence>
<comment type="subcellular location">
    <subcellularLocation>
        <location evidence="2">Secreted</location>
    </subcellularLocation>
</comment>
<name>A0ABZ2BLZ1_9RHOB</name>
<dbReference type="InterPro" id="IPR025202">
    <property type="entry name" value="PLD-like_dom"/>
</dbReference>
<organism evidence="7 8">
    <name type="scientific">Roseobacter fucihabitans</name>
    <dbReference type="NCBI Taxonomy" id="1537242"/>
    <lineage>
        <taxon>Bacteria</taxon>
        <taxon>Pseudomonadati</taxon>
        <taxon>Pseudomonadota</taxon>
        <taxon>Alphaproteobacteria</taxon>
        <taxon>Rhodobacterales</taxon>
        <taxon>Roseobacteraceae</taxon>
        <taxon>Roseobacter</taxon>
    </lineage>
</organism>
<feature type="domain" description="PLD phosphodiesterase" evidence="6">
    <location>
        <begin position="175"/>
        <end position="202"/>
    </location>
</feature>
<evidence type="ECO:0000256" key="2">
    <source>
        <dbReference type="ARBA" id="ARBA00004613"/>
    </source>
</evidence>